<feature type="transmembrane region" description="Helical" evidence="1">
    <location>
        <begin position="183"/>
        <end position="213"/>
    </location>
</feature>
<keyword evidence="1" id="KW-0812">Transmembrane</keyword>
<feature type="transmembrane region" description="Helical" evidence="1">
    <location>
        <begin position="62"/>
        <end position="87"/>
    </location>
</feature>
<dbReference type="InterPro" id="IPR045340">
    <property type="entry name" value="DUF6533"/>
</dbReference>
<reference evidence="3 4" key="1">
    <citation type="submission" date="2015-04" db="EMBL/GenBank/DDBJ databases">
        <title>Complete genome sequence of Schizopora paradoxa KUC8140, a cosmopolitan wood degrader in East Asia.</title>
        <authorList>
            <consortium name="DOE Joint Genome Institute"/>
            <person name="Min B."/>
            <person name="Park H."/>
            <person name="Jang Y."/>
            <person name="Kim J.-J."/>
            <person name="Kim K.H."/>
            <person name="Pangilinan J."/>
            <person name="Lipzen A."/>
            <person name="Riley R."/>
            <person name="Grigoriev I.V."/>
            <person name="Spatafora J.W."/>
            <person name="Choi I.-G."/>
        </authorList>
    </citation>
    <scope>NUCLEOTIDE SEQUENCE [LARGE SCALE GENOMIC DNA]</scope>
    <source>
        <strain evidence="3 4">KUC8140</strain>
    </source>
</reference>
<evidence type="ECO:0000313" key="3">
    <source>
        <dbReference type="EMBL" id="KLO07892.1"/>
    </source>
</evidence>
<keyword evidence="4" id="KW-1185">Reference proteome</keyword>
<feature type="domain" description="DUF6533" evidence="2">
    <location>
        <begin position="30"/>
        <end position="73"/>
    </location>
</feature>
<dbReference type="InParanoid" id="A0A0H2R907"/>
<accession>A0A0H2R907</accession>
<feature type="transmembrane region" description="Helical" evidence="1">
    <location>
        <begin position="141"/>
        <end position="163"/>
    </location>
</feature>
<keyword evidence="1" id="KW-0472">Membrane</keyword>
<dbReference type="Proteomes" id="UP000053477">
    <property type="component" value="Unassembled WGS sequence"/>
</dbReference>
<evidence type="ECO:0000256" key="1">
    <source>
        <dbReference type="SAM" id="Phobius"/>
    </source>
</evidence>
<protein>
    <recommendedName>
        <fullName evidence="2">DUF6533 domain-containing protein</fullName>
    </recommendedName>
</protein>
<gene>
    <name evidence="3" type="ORF">SCHPADRAFT_894292</name>
</gene>
<dbReference type="AlphaFoldDB" id="A0A0H2R907"/>
<proteinExistence type="predicted"/>
<evidence type="ECO:0000259" key="2">
    <source>
        <dbReference type="Pfam" id="PF20151"/>
    </source>
</evidence>
<dbReference type="Pfam" id="PF20151">
    <property type="entry name" value="DUF6533"/>
    <property type="match status" value="1"/>
</dbReference>
<organism evidence="3 4">
    <name type="scientific">Schizopora paradoxa</name>
    <dbReference type="NCBI Taxonomy" id="27342"/>
    <lineage>
        <taxon>Eukaryota</taxon>
        <taxon>Fungi</taxon>
        <taxon>Dikarya</taxon>
        <taxon>Basidiomycota</taxon>
        <taxon>Agaricomycotina</taxon>
        <taxon>Agaricomycetes</taxon>
        <taxon>Hymenochaetales</taxon>
        <taxon>Schizoporaceae</taxon>
        <taxon>Schizopora</taxon>
    </lineage>
</organism>
<dbReference type="OrthoDB" id="2638860at2759"/>
<feature type="transmembrane region" description="Helical" evidence="1">
    <location>
        <begin position="107"/>
        <end position="129"/>
    </location>
</feature>
<name>A0A0H2R907_9AGAM</name>
<sequence>MSTSKDYLEGFLVQALLEGLAVKRVVEVSKVAMASLLVYDTVISVSDEVHYIWRQRWSFVKIIYILARYSTLIDFYFLKFVLLRRVLNFEETLIYPNVALIEQECRFAYEFLAWMIYFGTFTSQCVLIIRTYAIWNRNIYILVYLLLLYIVLIVVAALELYQAMRFMIFMELKVYLTGERNHLGLFILCTVMFLLTAKWIGILNFVILFSISVMNVIFTLKSRNSVEFDIVTMPQRVFHSILASRVILNVRKASYGQLIPGGATTTVTEISFRERFPEEHFPWRDSFVRTIRIWGKG</sequence>
<evidence type="ECO:0000313" key="4">
    <source>
        <dbReference type="Proteomes" id="UP000053477"/>
    </source>
</evidence>
<keyword evidence="1" id="KW-1133">Transmembrane helix</keyword>
<dbReference type="EMBL" id="KQ086115">
    <property type="protein sequence ID" value="KLO07892.1"/>
    <property type="molecule type" value="Genomic_DNA"/>
</dbReference>